<feature type="compositionally biased region" description="Acidic residues" evidence="1">
    <location>
        <begin position="113"/>
        <end position="134"/>
    </location>
</feature>
<dbReference type="AlphaFoldDB" id="A0A699IYZ6"/>
<organism evidence="2">
    <name type="scientific">Tanacetum cinerariifolium</name>
    <name type="common">Dalmatian daisy</name>
    <name type="synonym">Chrysanthemum cinerariifolium</name>
    <dbReference type="NCBI Taxonomy" id="118510"/>
    <lineage>
        <taxon>Eukaryota</taxon>
        <taxon>Viridiplantae</taxon>
        <taxon>Streptophyta</taxon>
        <taxon>Embryophyta</taxon>
        <taxon>Tracheophyta</taxon>
        <taxon>Spermatophyta</taxon>
        <taxon>Magnoliopsida</taxon>
        <taxon>eudicotyledons</taxon>
        <taxon>Gunneridae</taxon>
        <taxon>Pentapetalae</taxon>
        <taxon>asterids</taxon>
        <taxon>campanulids</taxon>
        <taxon>Asterales</taxon>
        <taxon>Asteraceae</taxon>
        <taxon>Asteroideae</taxon>
        <taxon>Anthemideae</taxon>
        <taxon>Anthemidinae</taxon>
        <taxon>Tanacetum</taxon>
    </lineage>
</organism>
<proteinExistence type="predicted"/>
<feature type="compositionally biased region" description="Low complexity" evidence="1">
    <location>
        <begin position="348"/>
        <end position="360"/>
    </location>
</feature>
<gene>
    <name evidence="2" type="ORF">Tci_569983</name>
</gene>
<feature type="region of interest" description="Disordered" evidence="1">
    <location>
        <begin position="333"/>
        <end position="360"/>
    </location>
</feature>
<feature type="region of interest" description="Disordered" evidence="1">
    <location>
        <begin position="108"/>
        <end position="209"/>
    </location>
</feature>
<feature type="compositionally biased region" description="Basic and acidic residues" evidence="1">
    <location>
        <begin position="333"/>
        <end position="347"/>
    </location>
</feature>
<evidence type="ECO:0000313" key="2">
    <source>
        <dbReference type="EMBL" id="GEZ98010.1"/>
    </source>
</evidence>
<protein>
    <recommendedName>
        <fullName evidence="3">Reverse transcriptase domain-containing protein</fullName>
    </recommendedName>
</protein>
<reference evidence="2" key="1">
    <citation type="journal article" date="2019" name="Sci. Rep.">
        <title>Draft genome of Tanacetum cinerariifolium, the natural source of mosquito coil.</title>
        <authorList>
            <person name="Yamashiro T."/>
            <person name="Shiraishi A."/>
            <person name="Satake H."/>
            <person name="Nakayama K."/>
        </authorList>
    </citation>
    <scope>NUCLEOTIDE SEQUENCE</scope>
</reference>
<dbReference type="EMBL" id="BKCJ010350776">
    <property type="protein sequence ID" value="GEZ98010.1"/>
    <property type="molecule type" value="Genomic_DNA"/>
</dbReference>
<sequence length="675" mass="75242">MSSDSHATITYTSMSSYEVIVIGYFRLPMDPLDPYVQLVMEAPPLPDYIPGPEAPPSPDYIPGPMAPPSPDYIPGPEYPEYLPSADDMLPAEEQPLPVAVLPIAESPGYITESEPEMEPEEKDVDDEEYEEDSIDYPTSRGDDDADDDGDDLSEDDADDEDEEESLDSEEEEEEYLALTVPAPALYSSVSTSEETKPFEEGETAATPPPFGYRVAAKISVQPHILMTFRSDESIPEVDISLRKRARFTTPTGGYEVGESSVAVAARQIRHALTVAYRRRADDRLIGRLRRERRYFRTLSTTYALEIEALQRDVSTLQGQQIDDEDKLTRHIQHEHAQRDVTPEDARTTRANPDPTRTTTATEPMTQEAITNLIAQRVAEALAEYETQRNSVVNGDTSNTTRTGPRTVRPTQECTYKDYLNCGPLKFNSTEGVIGLTRWFERTESVSSMSNCTAKNQVKFGSCTLIGIALTWWNSHMRAVSQEVAYTVPWWTLKQMMTAKYCPRGERMFPEESVEIERYVGGLPEMIRGNVMSYEPKSMQKAIESVNDQMDQKLLRISDRQADNKRSGENHPEEPNLCALNATSTMMDHVGNRNQRNQNQAGNGNAMARAYGLGTAGGNPNANVVTGTFLLNNHCALILFDTGADKSFVSTALSSLININPSTLDHSYDVELAMDK</sequence>
<name>A0A699IYZ6_TANCI</name>
<feature type="compositionally biased region" description="Pro residues" evidence="1">
    <location>
        <begin position="49"/>
        <end position="77"/>
    </location>
</feature>
<accession>A0A699IYZ6</accession>
<feature type="region of interest" description="Disordered" evidence="1">
    <location>
        <begin position="49"/>
        <end position="96"/>
    </location>
</feature>
<feature type="compositionally biased region" description="Acidic residues" evidence="1">
    <location>
        <begin position="143"/>
        <end position="175"/>
    </location>
</feature>
<evidence type="ECO:0008006" key="3">
    <source>
        <dbReference type="Google" id="ProtNLM"/>
    </source>
</evidence>
<dbReference type="Pfam" id="PF08284">
    <property type="entry name" value="RVP_2"/>
    <property type="match status" value="1"/>
</dbReference>
<evidence type="ECO:0000256" key="1">
    <source>
        <dbReference type="SAM" id="MobiDB-lite"/>
    </source>
</evidence>
<comment type="caution">
    <text evidence="2">The sequence shown here is derived from an EMBL/GenBank/DDBJ whole genome shotgun (WGS) entry which is preliminary data.</text>
</comment>